<organism evidence="12 13">
    <name type="scientific">Rhodocytophaga rosea</name>
    <dbReference type="NCBI Taxonomy" id="2704465"/>
    <lineage>
        <taxon>Bacteria</taxon>
        <taxon>Pseudomonadati</taxon>
        <taxon>Bacteroidota</taxon>
        <taxon>Cytophagia</taxon>
        <taxon>Cytophagales</taxon>
        <taxon>Rhodocytophagaceae</taxon>
        <taxon>Rhodocytophaga</taxon>
    </lineage>
</organism>
<keyword evidence="9 10" id="KW-0472">Membrane</keyword>
<dbReference type="SUPFAM" id="SSF74653">
    <property type="entry name" value="TolA/TonB C-terminal domain"/>
    <property type="match status" value="2"/>
</dbReference>
<keyword evidence="4" id="KW-1003">Cell membrane</keyword>
<dbReference type="AlphaFoldDB" id="A0A6C0GJ33"/>
<name>A0A6C0GJ33_9BACT</name>
<dbReference type="PANTHER" id="PTHR33446">
    <property type="entry name" value="PROTEIN TONB-RELATED"/>
    <property type="match status" value="1"/>
</dbReference>
<keyword evidence="6 10" id="KW-0812">Transmembrane</keyword>
<evidence type="ECO:0000313" key="12">
    <source>
        <dbReference type="EMBL" id="QHT67693.1"/>
    </source>
</evidence>
<dbReference type="PROSITE" id="PS52015">
    <property type="entry name" value="TONB_CTD"/>
    <property type="match status" value="1"/>
</dbReference>
<evidence type="ECO:0000256" key="9">
    <source>
        <dbReference type="ARBA" id="ARBA00023136"/>
    </source>
</evidence>
<evidence type="ECO:0000256" key="3">
    <source>
        <dbReference type="ARBA" id="ARBA00022448"/>
    </source>
</evidence>
<dbReference type="Gene3D" id="3.30.1150.10">
    <property type="match status" value="2"/>
</dbReference>
<dbReference type="InterPro" id="IPR008756">
    <property type="entry name" value="Peptidase_M56"/>
</dbReference>
<evidence type="ECO:0000256" key="1">
    <source>
        <dbReference type="ARBA" id="ARBA00004383"/>
    </source>
</evidence>
<dbReference type="GO" id="GO:0098797">
    <property type="term" value="C:plasma membrane protein complex"/>
    <property type="evidence" value="ECO:0007669"/>
    <property type="project" value="TreeGrafter"/>
</dbReference>
<evidence type="ECO:0000259" key="11">
    <source>
        <dbReference type="PROSITE" id="PS52015"/>
    </source>
</evidence>
<feature type="domain" description="TonB C-terminal" evidence="11">
    <location>
        <begin position="481"/>
        <end position="573"/>
    </location>
</feature>
<keyword evidence="8 10" id="KW-1133">Transmembrane helix</keyword>
<dbReference type="Pfam" id="PF05569">
    <property type="entry name" value="Peptidase_M56"/>
    <property type="match status" value="1"/>
</dbReference>
<dbReference type="InterPro" id="IPR037682">
    <property type="entry name" value="TonB_C"/>
</dbReference>
<feature type="transmembrane region" description="Helical" evidence="10">
    <location>
        <begin position="6"/>
        <end position="26"/>
    </location>
</feature>
<proteinExistence type="inferred from homology"/>
<feature type="transmembrane region" description="Helical" evidence="10">
    <location>
        <begin position="104"/>
        <end position="126"/>
    </location>
</feature>
<comment type="similarity">
    <text evidence="2">Belongs to the TonB family.</text>
</comment>
<evidence type="ECO:0000256" key="10">
    <source>
        <dbReference type="SAM" id="Phobius"/>
    </source>
</evidence>
<dbReference type="GO" id="GO:0055085">
    <property type="term" value="P:transmembrane transport"/>
    <property type="evidence" value="ECO:0007669"/>
    <property type="project" value="InterPro"/>
</dbReference>
<dbReference type="EMBL" id="CP048222">
    <property type="protein sequence ID" value="QHT67693.1"/>
    <property type="molecule type" value="Genomic_DNA"/>
</dbReference>
<evidence type="ECO:0000256" key="7">
    <source>
        <dbReference type="ARBA" id="ARBA00022927"/>
    </source>
</evidence>
<sequence length="573" mass="65204">MKTLLLNYLLEASICLAVFYAFYYLVLRRERFFAYNRIFILFAVLFSLLIPVMEIPLSRQAIYLSQQPDIDRYIAFIPFKENLATPVIIQTTEVSTLSFRDFVFYGYSMVVLFLLGRLFFQIMYLYRMAGKSGKKKVGYTLIPTMGKLPTFSFFHWIFWNNTQALSATEENLILQHELVHIRQKHSWETMLLELLKIIFWLNPAIYLLKQAMQEVHEYLADQQVLQNTASSAYIQLLVKQQLHLFNFSFTHSFNRSQLNKRIAMIQSVRNSAKPAVWKLAFALPILATLLFMYSCKTSEITEPKPTALANAKGVYRLGEVVVVGYYSNKPDIKEIQLDETITGYGTSEKKPVIEVYNQAEIMPEPVNGMSSFQHYIRQNIQHLLRANKTVQGRVWVQFTVNTDGSLSDISVVKSPDASYNEEIIAVIKNAPAWKSGKQNGESVAVRKTVPISFGTSNAETSLTQATLISETHTESQPAPIEGLEAFYKKIGKTVRYPGAPRRDFIEGQVWVQFTVNIDGSLSQIEIAESLHPELDQEVVRVVSEAGLSWKPAMLNGQAQASKVLFPVSFKLGA</sequence>
<accession>A0A6C0GJ33</accession>
<dbReference type="GO" id="GO:0031992">
    <property type="term" value="F:energy transducer activity"/>
    <property type="evidence" value="ECO:0007669"/>
    <property type="project" value="TreeGrafter"/>
</dbReference>
<dbReference type="Proteomes" id="UP000480178">
    <property type="component" value="Chromosome"/>
</dbReference>
<dbReference type="InterPro" id="IPR051045">
    <property type="entry name" value="TonB-dependent_transducer"/>
</dbReference>
<comment type="subcellular location">
    <subcellularLocation>
        <location evidence="1">Cell inner membrane</location>
        <topology evidence="1">Single-pass membrane protein</topology>
        <orientation evidence="1">Periplasmic side</orientation>
    </subcellularLocation>
</comment>
<dbReference type="RefSeq" id="WP_162443716.1">
    <property type="nucleotide sequence ID" value="NZ_CP048222.1"/>
</dbReference>
<keyword evidence="3" id="KW-0813">Transport</keyword>
<keyword evidence="7" id="KW-0653">Protein transport</keyword>
<reference evidence="12 13" key="1">
    <citation type="submission" date="2020-01" db="EMBL/GenBank/DDBJ databases">
        <authorList>
            <person name="Kim M.K."/>
        </authorList>
    </citation>
    <scope>NUCLEOTIDE SEQUENCE [LARGE SCALE GENOMIC DNA]</scope>
    <source>
        <strain evidence="12 13">172606-1</strain>
    </source>
</reference>
<keyword evidence="5" id="KW-0997">Cell inner membrane</keyword>
<evidence type="ECO:0000313" key="13">
    <source>
        <dbReference type="Proteomes" id="UP000480178"/>
    </source>
</evidence>
<evidence type="ECO:0000256" key="4">
    <source>
        <dbReference type="ARBA" id="ARBA00022475"/>
    </source>
</evidence>
<dbReference type="InterPro" id="IPR006260">
    <property type="entry name" value="TonB/TolA_C"/>
</dbReference>
<dbReference type="KEGG" id="rhoz:GXP67_14160"/>
<dbReference type="GO" id="GO:0015031">
    <property type="term" value="P:protein transport"/>
    <property type="evidence" value="ECO:0007669"/>
    <property type="project" value="UniProtKB-KW"/>
</dbReference>
<evidence type="ECO:0000256" key="6">
    <source>
        <dbReference type="ARBA" id="ARBA00022692"/>
    </source>
</evidence>
<feature type="transmembrane region" description="Helical" evidence="10">
    <location>
        <begin position="38"/>
        <end position="57"/>
    </location>
</feature>
<dbReference type="NCBIfam" id="TIGR01352">
    <property type="entry name" value="tonB_Cterm"/>
    <property type="match status" value="2"/>
</dbReference>
<dbReference type="CDD" id="cd07341">
    <property type="entry name" value="M56_BlaR1_MecR1_like"/>
    <property type="match status" value="1"/>
</dbReference>
<keyword evidence="13" id="KW-1185">Reference proteome</keyword>
<evidence type="ECO:0000256" key="2">
    <source>
        <dbReference type="ARBA" id="ARBA00006555"/>
    </source>
</evidence>
<protein>
    <submittedName>
        <fullName evidence="12">M56 family metallopeptidase</fullName>
    </submittedName>
</protein>
<evidence type="ECO:0000256" key="5">
    <source>
        <dbReference type="ARBA" id="ARBA00022519"/>
    </source>
</evidence>
<gene>
    <name evidence="12" type="ORF">GXP67_14160</name>
</gene>
<dbReference type="PANTHER" id="PTHR33446:SF2">
    <property type="entry name" value="PROTEIN TONB"/>
    <property type="match status" value="1"/>
</dbReference>
<dbReference type="Pfam" id="PF03544">
    <property type="entry name" value="TonB_C"/>
    <property type="match status" value="2"/>
</dbReference>
<evidence type="ECO:0000256" key="8">
    <source>
        <dbReference type="ARBA" id="ARBA00022989"/>
    </source>
</evidence>